<reference evidence="1 2" key="1">
    <citation type="journal article" date="2022" name="Hortic Res">
        <title>A haplotype resolved chromosomal level avocado genome allows analysis of novel avocado genes.</title>
        <authorList>
            <person name="Nath O."/>
            <person name="Fletcher S.J."/>
            <person name="Hayward A."/>
            <person name="Shaw L.M."/>
            <person name="Masouleh A.K."/>
            <person name="Furtado A."/>
            <person name="Henry R.J."/>
            <person name="Mitter N."/>
        </authorList>
    </citation>
    <scope>NUCLEOTIDE SEQUENCE [LARGE SCALE GENOMIC DNA]</scope>
    <source>
        <strain evidence="2">cv. Hass</strain>
    </source>
</reference>
<gene>
    <name evidence="1" type="ORF">MRB53_020811</name>
</gene>
<dbReference type="EMBL" id="CM056814">
    <property type="protein sequence ID" value="KAJ8627504.1"/>
    <property type="molecule type" value="Genomic_DNA"/>
</dbReference>
<comment type="caution">
    <text evidence="1">The sequence shown here is derived from an EMBL/GenBank/DDBJ whole genome shotgun (WGS) entry which is preliminary data.</text>
</comment>
<protein>
    <submittedName>
        <fullName evidence="1">Uncharacterized protein</fullName>
    </submittedName>
</protein>
<keyword evidence="2" id="KW-1185">Reference proteome</keyword>
<sequence>MGTEPRQYRGPITKATKCREKKTKRIQRVPAAIGIPFCEGEAAAMGRDAAAMREEGRHYDGKRERVRWCWWRRSSGSGCAAMGREENRDRERGRELPRLQLFSSSLQNDFFFWRKTDRTVLFFAKRFFLLELFSSSLQNDFFFWRAFKWSSFLLAGL</sequence>
<organism evidence="1 2">
    <name type="scientific">Persea americana</name>
    <name type="common">Avocado</name>
    <dbReference type="NCBI Taxonomy" id="3435"/>
    <lineage>
        <taxon>Eukaryota</taxon>
        <taxon>Viridiplantae</taxon>
        <taxon>Streptophyta</taxon>
        <taxon>Embryophyta</taxon>
        <taxon>Tracheophyta</taxon>
        <taxon>Spermatophyta</taxon>
        <taxon>Magnoliopsida</taxon>
        <taxon>Magnoliidae</taxon>
        <taxon>Laurales</taxon>
        <taxon>Lauraceae</taxon>
        <taxon>Persea</taxon>
    </lineage>
</organism>
<proteinExistence type="predicted"/>
<evidence type="ECO:0000313" key="1">
    <source>
        <dbReference type="EMBL" id="KAJ8627504.1"/>
    </source>
</evidence>
<evidence type="ECO:0000313" key="2">
    <source>
        <dbReference type="Proteomes" id="UP001234297"/>
    </source>
</evidence>
<name>A0ACC2L1Y5_PERAE</name>
<accession>A0ACC2L1Y5</accession>
<dbReference type="Proteomes" id="UP001234297">
    <property type="component" value="Chromosome 6"/>
</dbReference>